<dbReference type="Pfam" id="PF07828">
    <property type="entry name" value="PA-IL"/>
    <property type="match status" value="1"/>
</dbReference>
<sequence>MSQSDIWSGTVDAKLESGKKTGFKVKKGDVITIIASGWVERGSGRAYGPQGDESLVGSYKPAGLVYPDGLVGALLMKIGDDYLTPINNGVFRWTVPSDGELTFLINDLAGDYGNNNGSFNVSVEKKTINTEPTADVLKYGDKVRFLNGYANWNGGYLSVYDSSNEVGAKYNVVSVLSPEKEGPIDTWLIGSATGKPDGDRVRSGDTIRLLNLYGDGPGYSDKNGGGYLDTNNHAAAPELYNVSTAEKANRGVEKTGQKTLDWVVMYGAVGSQIYIGDPVSLRNEYNNSQGGYLDTCNHFAGRKTLGYHVYTNRSPNRAGVGTGSWKVLRAITSGPNAR</sequence>
<protein>
    <submittedName>
        <fullName evidence="1">Uncharacterized protein</fullName>
    </submittedName>
</protein>
<evidence type="ECO:0000313" key="1">
    <source>
        <dbReference type="EMBL" id="NYH11651.1"/>
    </source>
</evidence>
<gene>
    <name evidence="1" type="ORF">GGI52_004694</name>
</gene>
<reference evidence="1 2" key="1">
    <citation type="submission" date="2020-07" db="EMBL/GenBank/DDBJ databases">
        <title>Exploring microbial biodiversity for novel pathways involved in the catabolism of aromatic compounds derived from lignin.</title>
        <authorList>
            <person name="Elkins J."/>
        </authorList>
    </citation>
    <scope>NUCLEOTIDE SEQUENCE [LARGE SCALE GENOMIC DNA]</scope>
    <source>
        <strain evidence="1 2">VanB</strain>
    </source>
</reference>
<proteinExistence type="predicted"/>
<comment type="caution">
    <text evidence="1">The sequence shown here is derived from an EMBL/GenBank/DDBJ whole genome shotgun (WGS) entry which is preliminary data.</text>
</comment>
<dbReference type="AlphaFoldDB" id="A0A7Y9VZV7"/>
<dbReference type="Proteomes" id="UP000553035">
    <property type="component" value="Unassembled WGS sequence"/>
</dbReference>
<organism evidence="1 2">
    <name type="scientific">Pseudomonas moraviensis</name>
    <dbReference type="NCBI Taxonomy" id="321662"/>
    <lineage>
        <taxon>Bacteria</taxon>
        <taxon>Pseudomonadati</taxon>
        <taxon>Pseudomonadota</taxon>
        <taxon>Gammaproteobacteria</taxon>
        <taxon>Pseudomonadales</taxon>
        <taxon>Pseudomonadaceae</taxon>
        <taxon>Pseudomonas</taxon>
    </lineage>
</organism>
<dbReference type="InterPro" id="IPR008979">
    <property type="entry name" value="Galactose-bd-like_sf"/>
</dbReference>
<name>A0A7Y9VZV7_9PSED</name>
<evidence type="ECO:0000313" key="2">
    <source>
        <dbReference type="Proteomes" id="UP000553035"/>
    </source>
</evidence>
<dbReference type="EMBL" id="JACCAT010000001">
    <property type="protein sequence ID" value="NYH11651.1"/>
    <property type="molecule type" value="Genomic_DNA"/>
</dbReference>
<dbReference type="SUPFAM" id="SSF49785">
    <property type="entry name" value="Galactose-binding domain-like"/>
    <property type="match status" value="1"/>
</dbReference>
<dbReference type="InterPro" id="IPR012905">
    <property type="entry name" value="PA-IL"/>
</dbReference>
<dbReference type="RefSeq" id="WP_179694775.1">
    <property type="nucleotide sequence ID" value="NZ_JACCAT010000001.1"/>
</dbReference>
<accession>A0A7Y9VZV7</accession>
<dbReference type="Gene3D" id="2.60.120.430">
    <property type="entry name" value="Galactose-binding lectin"/>
    <property type="match status" value="1"/>
</dbReference>